<sequence length="167" mass="18640">MGKGDFVKNNKSGAPIIYKDNIYVGSPIAKTFYSYDLKTGKQLWKFKDEVMKAPPVANDDIVYFTNTKGFVYALDAKTGEQVGRKELNGKLAPAGPVIINDTLFVGSQDSKVYAFPLSDINGHQNSGEKVKSEQETNETQMMIIMSVLILVLVVLLFLVLKRRRRNS</sequence>
<gene>
    <name evidence="3" type="ORF">RWE15_06080</name>
</gene>
<name>A0ABU5C486_9BACI</name>
<dbReference type="NCBIfam" id="TIGR01167">
    <property type="entry name" value="LPXTG_anchor"/>
    <property type="match status" value="1"/>
</dbReference>
<feature type="transmembrane region" description="Helical" evidence="1">
    <location>
        <begin position="141"/>
        <end position="160"/>
    </location>
</feature>
<dbReference type="InterPro" id="IPR015943">
    <property type="entry name" value="WD40/YVTN_repeat-like_dom_sf"/>
</dbReference>
<evidence type="ECO:0000313" key="3">
    <source>
        <dbReference type="EMBL" id="MDY0394128.1"/>
    </source>
</evidence>
<dbReference type="InterPro" id="IPR011047">
    <property type="entry name" value="Quinoprotein_ADH-like_sf"/>
</dbReference>
<dbReference type="InterPro" id="IPR018391">
    <property type="entry name" value="PQQ_b-propeller_rpt"/>
</dbReference>
<keyword evidence="1" id="KW-1133">Transmembrane helix</keyword>
<organism evidence="3 4">
    <name type="scientific">Tigheibacillus halophilus</name>
    <dbReference type="NCBI Taxonomy" id="361280"/>
    <lineage>
        <taxon>Bacteria</taxon>
        <taxon>Bacillati</taxon>
        <taxon>Bacillota</taxon>
        <taxon>Bacilli</taxon>
        <taxon>Bacillales</taxon>
        <taxon>Bacillaceae</taxon>
        <taxon>Tigheibacillus</taxon>
    </lineage>
</organism>
<evidence type="ECO:0000259" key="2">
    <source>
        <dbReference type="Pfam" id="PF13360"/>
    </source>
</evidence>
<dbReference type="PANTHER" id="PTHR34512">
    <property type="entry name" value="CELL SURFACE PROTEIN"/>
    <property type="match status" value="1"/>
</dbReference>
<protein>
    <submittedName>
        <fullName evidence="3">PQQ-binding-like beta-propeller repeat protein</fullName>
    </submittedName>
</protein>
<feature type="domain" description="Pyrrolo-quinoline quinone repeat" evidence="2">
    <location>
        <begin position="33"/>
        <end position="115"/>
    </location>
</feature>
<keyword evidence="1" id="KW-0472">Membrane</keyword>
<dbReference type="InterPro" id="IPR002372">
    <property type="entry name" value="PQQ_rpt_dom"/>
</dbReference>
<dbReference type="Proteomes" id="UP001281447">
    <property type="component" value="Unassembled WGS sequence"/>
</dbReference>
<dbReference type="EMBL" id="JAWDIP010000003">
    <property type="protein sequence ID" value="MDY0394128.1"/>
    <property type="molecule type" value="Genomic_DNA"/>
</dbReference>
<evidence type="ECO:0000313" key="4">
    <source>
        <dbReference type="Proteomes" id="UP001281447"/>
    </source>
</evidence>
<keyword evidence="1" id="KW-0812">Transmembrane</keyword>
<dbReference type="Gene3D" id="2.130.10.10">
    <property type="entry name" value="YVTN repeat-like/Quinoprotein amine dehydrogenase"/>
    <property type="match status" value="1"/>
</dbReference>
<dbReference type="Pfam" id="PF13360">
    <property type="entry name" value="PQQ_2"/>
    <property type="match status" value="1"/>
</dbReference>
<keyword evidence="4" id="KW-1185">Reference proteome</keyword>
<reference evidence="3 4" key="1">
    <citation type="submission" date="2023-10" db="EMBL/GenBank/DDBJ databases">
        <title>Virgibacillus halophilus 5B73C genome.</title>
        <authorList>
            <person name="Miliotis G."/>
            <person name="Sengupta P."/>
            <person name="Hameed A."/>
            <person name="Chuvochina M."/>
            <person name="Mcdonagh F."/>
            <person name="Simpson A.C."/>
            <person name="Singh N.K."/>
            <person name="Rekha P.D."/>
            <person name="Raman K."/>
            <person name="Hugenholtz P."/>
            <person name="Venkateswaran K."/>
        </authorList>
    </citation>
    <scope>NUCLEOTIDE SEQUENCE [LARGE SCALE GENOMIC DNA]</scope>
    <source>
        <strain evidence="3 4">5B73C</strain>
    </source>
</reference>
<accession>A0ABU5C486</accession>
<evidence type="ECO:0000256" key="1">
    <source>
        <dbReference type="SAM" id="Phobius"/>
    </source>
</evidence>
<proteinExistence type="predicted"/>
<comment type="caution">
    <text evidence="3">The sequence shown here is derived from an EMBL/GenBank/DDBJ whole genome shotgun (WGS) entry which is preliminary data.</text>
</comment>
<dbReference type="SUPFAM" id="SSF50998">
    <property type="entry name" value="Quinoprotein alcohol dehydrogenase-like"/>
    <property type="match status" value="1"/>
</dbReference>
<dbReference type="SMART" id="SM00564">
    <property type="entry name" value="PQQ"/>
    <property type="match status" value="3"/>
</dbReference>
<dbReference type="PANTHER" id="PTHR34512:SF30">
    <property type="entry name" value="OUTER MEMBRANE PROTEIN ASSEMBLY FACTOR BAMB"/>
    <property type="match status" value="1"/>
</dbReference>